<feature type="region of interest" description="Disordered" evidence="1">
    <location>
        <begin position="134"/>
        <end position="185"/>
    </location>
</feature>
<reference evidence="2" key="1">
    <citation type="submission" date="2022-11" db="EMBL/GenBank/DDBJ databases">
        <authorList>
            <person name="Hyden B.L."/>
            <person name="Feng K."/>
            <person name="Yates T."/>
            <person name="Jawdy S."/>
            <person name="Smart L.B."/>
            <person name="Muchero W."/>
        </authorList>
    </citation>
    <scope>NUCLEOTIDE SEQUENCE</scope>
    <source>
        <tissue evidence="2">Shoot tip</tissue>
    </source>
</reference>
<dbReference type="EMBL" id="JAPFFK010000007">
    <property type="protein sequence ID" value="KAJ6755987.1"/>
    <property type="molecule type" value="Genomic_DNA"/>
</dbReference>
<organism evidence="2 3">
    <name type="scientific">Salix purpurea</name>
    <name type="common">Purple osier willow</name>
    <dbReference type="NCBI Taxonomy" id="77065"/>
    <lineage>
        <taxon>Eukaryota</taxon>
        <taxon>Viridiplantae</taxon>
        <taxon>Streptophyta</taxon>
        <taxon>Embryophyta</taxon>
        <taxon>Tracheophyta</taxon>
        <taxon>Spermatophyta</taxon>
        <taxon>Magnoliopsida</taxon>
        <taxon>eudicotyledons</taxon>
        <taxon>Gunneridae</taxon>
        <taxon>Pentapetalae</taxon>
        <taxon>rosids</taxon>
        <taxon>fabids</taxon>
        <taxon>Malpighiales</taxon>
        <taxon>Salicaceae</taxon>
        <taxon>Saliceae</taxon>
        <taxon>Salix</taxon>
    </lineage>
</organism>
<feature type="compositionally biased region" description="Basic and acidic residues" evidence="1">
    <location>
        <begin position="157"/>
        <end position="177"/>
    </location>
</feature>
<dbReference type="AlphaFoldDB" id="A0A9Q0VW99"/>
<accession>A0A9Q0VW99</accession>
<keyword evidence="3" id="KW-1185">Reference proteome</keyword>
<sequence length="185" mass="20049">MPANLDNIDLNSEVVSGVREDGVNGFSNVSKVKSKVGLSSDAETLMDSVTNRENVFESGVGDTSVLEAVEIIETHSSKVVGEENGFCEIEGEVREERGCGVVSSSLVREDAIQVENVNVEVKVDIVNDLLPHKKPGNVSPKVSSKGVENQAMEINDEQAKKSEGQNKDATAFDERMGMQKWLPKK</sequence>
<dbReference type="OrthoDB" id="10476656at2759"/>
<dbReference type="Proteomes" id="UP001151532">
    <property type="component" value="Chromosome 16"/>
</dbReference>
<evidence type="ECO:0000313" key="2">
    <source>
        <dbReference type="EMBL" id="KAJ6755987.1"/>
    </source>
</evidence>
<gene>
    <name evidence="2" type="ORF">OIU79_028407</name>
</gene>
<reference evidence="2" key="2">
    <citation type="journal article" date="2023" name="Int. J. Mol. Sci.">
        <title>De Novo Assembly and Annotation of 11 Diverse Shrub Willow (Salix) Genomes Reveals Novel Gene Organization in Sex-Linked Regions.</title>
        <authorList>
            <person name="Hyden B."/>
            <person name="Feng K."/>
            <person name="Yates T.B."/>
            <person name="Jawdy S."/>
            <person name="Cereghino C."/>
            <person name="Smart L.B."/>
            <person name="Muchero W."/>
        </authorList>
    </citation>
    <scope>NUCLEOTIDE SEQUENCE</scope>
    <source>
        <tissue evidence="2">Shoot tip</tissue>
    </source>
</reference>
<evidence type="ECO:0000256" key="1">
    <source>
        <dbReference type="SAM" id="MobiDB-lite"/>
    </source>
</evidence>
<comment type="caution">
    <text evidence="2">The sequence shown here is derived from an EMBL/GenBank/DDBJ whole genome shotgun (WGS) entry which is preliminary data.</text>
</comment>
<evidence type="ECO:0000313" key="3">
    <source>
        <dbReference type="Proteomes" id="UP001151532"/>
    </source>
</evidence>
<name>A0A9Q0VW99_SALPP</name>
<protein>
    <submittedName>
        <fullName evidence="2">Uncharacterized protein</fullName>
    </submittedName>
</protein>
<proteinExistence type="predicted"/>